<keyword evidence="2" id="KW-1185">Reference proteome</keyword>
<proteinExistence type="predicted"/>
<evidence type="ECO:0000313" key="2">
    <source>
        <dbReference type="Proteomes" id="UP000026960"/>
    </source>
</evidence>
<reference evidence="1" key="2">
    <citation type="submission" date="2015-03" db="UniProtKB">
        <authorList>
            <consortium name="EnsemblPlants"/>
        </authorList>
    </citation>
    <scope>IDENTIFICATION</scope>
</reference>
<protein>
    <submittedName>
        <fullName evidence="1">Uncharacterized protein</fullName>
    </submittedName>
</protein>
<dbReference type="Gramene" id="OBART02G09950.1">
    <property type="protein sequence ID" value="OBART02G09950.1"/>
    <property type="gene ID" value="OBART02G09950"/>
</dbReference>
<dbReference type="AlphaFoldDB" id="A0A0D3F2V9"/>
<sequence length="406" mass="45785">MAHRIQAHVQDWFPFVLATETRRIRGSLGGNSHGRGQSQGQGEYKCASVVPPSSVTTAAKLFFHHARKRVKELDFGNLLNIKLEKLTSRELAARLTDQAEIQTNQDQTELNNTPGESLCITVEVVHLILTMRRGSVQELTSLPTNEASKAFISIYSVLKVRDDKFSKVKPIGMLLLMIDTKREMKICGTTRIPGLFSTVNDKRNADINTLSVESRSNMPNNRYSKGNTEPTGIQRSIGFKWSIYPSVNSVYQMISEQPLSTRYLFYASEKKNSIREWINHTPMIVTESLQLHVQSSHHHKPKEARPYIYGLLKSLLKQSLKLHVLQAKDPDEDEEVYCIHNAKPSILSLPSHKTATPVSLIPMNSMATVFSVIHHRKASKSSHPLARQHCLMLLSPANSTHGWRYG</sequence>
<dbReference type="PaxDb" id="65489-OBART02G09950.1"/>
<dbReference type="Proteomes" id="UP000026960">
    <property type="component" value="Chromosome 2"/>
</dbReference>
<accession>A0A0D3F2V9</accession>
<dbReference type="HOGENOM" id="CLU_678581_0_0_1"/>
<dbReference type="EnsemblPlants" id="OBART02G09950.1">
    <property type="protein sequence ID" value="OBART02G09950.1"/>
    <property type="gene ID" value="OBART02G09950"/>
</dbReference>
<evidence type="ECO:0000313" key="1">
    <source>
        <dbReference type="EnsemblPlants" id="OBART02G09950.1"/>
    </source>
</evidence>
<reference evidence="1" key="1">
    <citation type="journal article" date="2009" name="Rice">
        <title>De Novo Next Generation Sequencing of Plant Genomes.</title>
        <authorList>
            <person name="Rounsley S."/>
            <person name="Marri P.R."/>
            <person name="Yu Y."/>
            <person name="He R."/>
            <person name="Sisneros N."/>
            <person name="Goicoechea J.L."/>
            <person name="Lee S.J."/>
            <person name="Angelova A."/>
            <person name="Kudrna D."/>
            <person name="Luo M."/>
            <person name="Affourtit J."/>
            <person name="Desany B."/>
            <person name="Knight J."/>
            <person name="Niazi F."/>
            <person name="Egholm M."/>
            <person name="Wing R.A."/>
        </authorList>
    </citation>
    <scope>NUCLEOTIDE SEQUENCE [LARGE SCALE GENOMIC DNA]</scope>
    <source>
        <strain evidence="1">cv. IRGC 105608</strain>
    </source>
</reference>
<name>A0A0D3F2V9_9ORYZ</name>
<organism evidence="1">
    <name type="scientific">Oryza barthii</name>
    <dbReference type="NCBI Taxonomy" id="65489"/>
    <lineage>
        <taxon>Eukaryota</taxon>
        <taxon>Viridiplantae</taxon>
        <taxon>Streptophyta</taxon>
        <taxon>Embryophyta</taxon>
        <taxon>Tracheophyta</taxon>
        <taxon>Spermatophyta</taxon>
        <taxon>Magnoliopsida</taxon>
        <taxon>Liliopsida</taxon>
        <taxon>Poales</taxon>
        <taxon>Poaceae</taxon>
        <taxon>BOP clade</taxon>
        <taxon>Oryzoideae</taxon>
        <taxon>Oryzeae</taxon>
        <taxon>Oryzinae</taxon>
        <taxon>Oryza</taxon>
    </lineage>
</organism>